<evidence type="ECO:0000313" key="7">
    <source>
        <dbReference type="Proteomes" id="UP000663864"/>
    </source>
</evidence>
<dbReference type="Proteomes" id="UP000663836">
    <property type="component" value="Unassembled WGS sequence"/>
</dbReference>
<keyword evidence="4" id="KW-0479">Metal-binding</keyword>
<evidence type="ECO:0000313" key="6">
    <source>
        <dbReference type="EMBL" id="CAF3881971.1"/>
    </source>
</evidence>
<name>A0A814E850_9BILA</name>
<dbReference type="InterPro" id="IPR024156">
    <property type="entry name" value="Small_GTPase_ARF"/>
</dbReference>
<dbReference type="InterPro" id="IPR006689">
    <property type="entry name" value="Small_GTPase_ARF/SAR"/>
</dbReference>
<evidence type="ECO:0000256" key="4">
    <source>
        <dbReference type="PIRSR" id="PIRSR606689-2"/>
    </source>
</evidence>
<dbReference type="GO" id="GO:0005525">
    <property type="term" value="F:GTP binding"/>
    <property type="evidence" value="ECO:0007669"/>
    <property type="project" value="UniProtKB-KW"/>
</dbReference>
<feature type="binding site" evidence="4">
    <location>
        <position position="73"/>
    </location>
    <ligand>
        <name>Mg(2+)</name>
        <dbReference type="ChEBI" id="CHEBI:18420"/>
    </ligand>
</feature>
<evidence type="ECO:0000256" key="3">
    <source>
        <dbReference type="PIRSR" id="PIRSR606689-1"/>
    </source>
</evidence>
<dbReference type="InterPro" id="IPR027417">
    <property type="entry name" value="P-loop_NTPase"/>
</dbReference>
<keyword evidence="2 3" id="KW-0342">GTP-binding</keyword>
<dbReference type="GO" id="GO:0003924">
    <property type="term" value="F:GTPase activity"/>
    <property type="evidence" value="ECO:0007669"/>
    <property type="project" value="InterPro"/>
</dbReference>
<dbReference type="PROSITE" id="PS51417">
    <property type="entry name" value="ARF"/>
    <property type="match status" value="1"/>
</dbReference>
<dbReference type="GO" id="GO:0046872">
    <property type="term" value="F:metal ion binding"/>
    <property type="evidence" value="ECO:0007669"/>
    <property type="project" value="UniProtKB-KW"/>
</dbReference>
<sequence length="254" mass="29572">MGMINSKAKYKNLSNTSNIKCNYRFPTISHAPSSASLCKRKTNHIDFSEFYNKQRLCMKKKVLILGLDGVGKTDLFTRLTCDRKQSSKFKSLPHPTIGYNVETIKLYSRHFCRRHCHKITLWDCGGQSSLRSLWPYHFSNTSLLVWLINVHDRSRLDTNLLLLSQILTNRLLYRIPVLIVVYQNFFGSQNQKILDENNNENLLTNLEVAFRFLATLTTSRASTFKWQVISVNLNDNANEDLKKIRESFKELMEL</sequence>
<reference evidence="5" key="1">
    <citation type="submission" date="2021-02" db="EMBL/GenBank/DDBJ databases">
        <authorList>
            <person name="Nowell W R."/>
        </authorList>
    </citation>
    <scope>NUCLEOTIDE SEQUENCE</scope>
</reference>
<dbReference type="Gene3D" id="3.40.50.300">
    <property type="entry name" value="P-loop containing nucleotide triphosphate hydrolases"/>
    <property type="match status" value="1"/>
</dbReference>
<feature type="binding site" evidence="3">
    <location>
        <position position="126"/>
    </location>
    <ligand>
        <name>GTP</name>
        <dbReference type="ChEBI" id="CHEBI:37565"/>
    </ligand>
</feature>
<organism evidence="5 7">
    <name type="scientific">Rotaria sordida</name>
    <dbReference type="NCBI Taxonomy" id="392033"/>
    <lineage>
        <taxon>Eukaryota</taxon>
        <taxon>Metazoa</taxon>
        <taxon>Spiralia</taxon>
        <taxon>Gnathifera</taxon>
        <taxon>Rotifera</taxon>
        <taxon>Eurotatoria</taxon>
        <taxon>Bdelloidea</taxon>
        <taxon>Philodinida</taxon>
        <taxon>Philodinidae</taxon>
        <taxon>Rotaria</taxon>
    </lineage>
</organism>
<dbReference type="Pfam" id="PF00025">
    <property type="entry name" value="Arf"/>
    <property type="match status" value="1"/>
</dbReference>
<protein>
    <submittedName>
        <fullName evidence="5">Uncharacterized protein</fullName>
    </submittedName>
</protein>
<dbReference type="SMART" id="SM00177">
    <property type="entry name" value="ARF"/>
    <property type="match status" value="1"/>
</dbReference>
<dbReference type="PANTHER" id="PTHR11711">
    <property type="entry name" value="ADP RIBOSYLATION FACTOR-RELATED"/>
    <property type="match status" value="1"/>
</dbReference>
<comment type="caution">
    <text evidence="5">The sequence shown here is derived from an EMBL/GenBank/DDBJ whole genome shotgun (WGS) entry which is preliminary data.</text>
</comment>
<dbReference type="Proteomes" id="UP000663864">
    <property type="component" value="Unassembled WGS sequence"/>
</dbReference>
<dbReference type="EMBL" id="CAJNOT010000386">
    <property type="protein sequence ID" value="CAF0964409.1"/>
    <property type="molecule type" value="Genomic_DNA"/>
</dbReference>
<keyword evidence="4" id="KW-0460">Magnesium</keyword>
<feature type="binding site" evidence="4">
    <location>
        <position position="96"/>
    </location>
    <ligand>
        <name>Mg(2+)</name>
        <dbReference type="ChEBI" id="CHEBI:18420"/>
    </ligand>
</feature>
<evidence type="ECO:0000256" key="2">
    <source>
        <dbReference type="ARBA" id="ARBA00023134"/>
    </source>
</evidence>
<dbReference type="EMBL" id="CAJOBD010002438">
    <property type="protein sequence ID" value="CAF3881971.1"/>
    <property type="molecule type" value="Genomic_DNA"/>
</dbReference>
<proteinExistence type="predicted"/>
<gene>
    <name evidence="6" type="ORF">JBS370_LOCUS19889</name>
    <name evidence="5" type="ORF">ZHD862_LOCUS10671</name>
</gene>
<evidence type="ECO:0000313" key="5">
    <source>
        <dbReference type="EMBL" id="CAF0964409.1"/>
    </source>
</evidence>
<evidence type="ECO:0000256" key="1">
    <source>
        <dbReference type="ARBA" id="ARBA00022741"/>
    </source>
</evidence>
<feature type="binding site" evidence="3">
    <location>
        <begin position="66"/>
        <end position="73"/>
    </location>
    <ligand>
        <name>GTP</name>
        <dbReference type="ChEBI" id="CHEBI:37565"/>
    </ligand>
</feature>
<dbReference type="SUPFAM" id="SSF52540">
    <property type="entry name" value="P-loop containing nucleoside triphosphate hydrolases"/>
    <property type="match status" value="1"/>
</dbReference>
<dbReference type="AlphaFoldDB" id="A0A814E850"/>
<keyword evidence="1 3" id="KW-0547">Nucleotide-binding</keyword>
<accession>A0A814E850</accession>